<name>A0AAW0FQZ4_9APHY</name>
<organism evidence="3 4">
    <name type="scientific">Cerrena zonata</name>
    <dbReference type="NCBI Taxonomy" id="2478898"/>
    <lineage>
        <taxon>Eukaryota</taxon>
        <taxon>Fungi</taxon>
        <taxon>Dikarya</taxon>
        <taxon>Basidiomycota</taxon>
        <taxon>Agaricomycotina</taxon>
        <taxon>Agaricomycetes</taxon>
        <taxon>Polyporales</taxon>
        <taxon>Cerrenaceae</taxon>
        <taxon>Cerrena</taxon>
    </lineage>
</organism>
<evidence type="ECO:0000313" key="4">
    <source>
        <dbReference type="Proteomes" id="UP001385951"/>
    </source>
</evidence>
<dbReference type="Gene3D" id="2.40.30.160">
    <property type="match status" value="1"/>
</dbReference>
<keyword evidence="4" id="KW-1185">Reference proteome</keyword>
<accession>A0AAW0FQZ4</accession>
<dbReference type="InterPro" id="IPR045179">
    <property type="entry name" value="YgfZ/GcvT"/>
</dbReference>
<dbReference type="PANTHER" id="PTHR22602">
    <property type="entry name" value="TRANSFERASE CAF17, MITOCHONDRIAL-RELATED"/>
    <property type="match status" value="1"/>
</dbReference>
<reference evidence="3 4" key="1">
    <citation type="submission" date="2022-09" db="EMBL/GenBank/DDBJ databases">
        <authorList>
            <person name="Palmer J.M."/>
        </authorList>
    </citation>
    <scope>NUCLEOTIDE SEQUENCE [LARGE SCALE GENOMIC DNA]</scope>
    <source>
        <strain evidence="3 4">DSM 7382</strain>
    </source>
</reference>
<dbReference type="NCBIfam" id="TIGR03317">
    <property type="entry name" value="ygfZ_signature"/>
    <property type="match status" value="1"/>
</dbReference>
<dbReference type="InterPro" id="IPR017703">
    <property type="entry name" value="YgfZ/GCV_T_CS"/>
</dbReference>
<dbReference type="AlphaFoldDB" id="A0AAW0FQZ4"/>
<dbReference type="Proteomes" id="UP001385951">
    <property type="component" value="Unassembled WGS sequence"/>
</dbReference>
<evidence type="ECO:0008006" key="5">
    <source>
        <dbReference type="Google" id="ProtNLM"/>
    </source>
</evidence>
<dbReference type="GO" id="GO:0016226">
    <property type="term" value="P:iron-sulfur cluster assembly"/>
    <property type="evidence" value="ECO:0007669"/>
    <property type="project" value="TreeGrafter"/>
</dbReference>
<evidence type="ECO:0000256" key="2">
    <source>
        <dbReference type="SAM" id="MobiDB-lite"/>
    </source>
</evidence>
<proteinExistence type="inferred from homology"/>
<comment type="caution">
    <text evidence="3">The sequence shown here is derived from an EMBL/GenBank/DDBJ whole genome shotgun (WGS) entry which is preliminary data.</text>
</comment>
<dbReference type="EMBL" id="JASBNA010000056">
    <property type="protein sequence ID" value="KAK7679692.1"/>
    <property type="molecule type" value="Genomic_DNA"/>
</dbReference>
<dbReference type="PANTHER" id="PTHR22602:SF0">
    <property type="entry name" value="TRANSFERASE CAF17, MITOCHONDRIAL-RELATED"/>
    <property type="match status" value="1"/>
</dbReference>
<dbReference type="GO" id="GO:0005759">
    <property type="term" value="C:mitochondrial matrix"/>
    <property type="evidence" value="ECO:0007669"/>
    <property type="project" value="TreeGrafter"/>
</dbReference>
<sequence length="488" mass="55476">MRIPQLGVSPLLKALIQIRGPDATKFLNGLITLRLLPNIVKKKQHTISAKEDKHAKLDEVIDLNKNWGLMHEDIYDPEENILIRRDGINSMFLNSKGRIVNDCFLYSQPFHNHEGKFDDEMLEPNFLVEIDQGFVSKLQMLLRLHKLSSRIKITQRKDLHSYYYYNDSVEFDEWLDDLQFNHFNSFDPIDALQKTNSFIRQEVLFNSKYASNIVGFAIDNRIPNFGIKIITNKELVVDEKADDAKIPLNEVFSQSFLAKFPIECTSEEYVTKRRYINGLFEIADAPKGTSLLPFETNLDYVNGLSLEKGCYVGQELTIRTFNNGIIRKRIVPIQFFEINDTNMETMAKQEYPVLDREDPIVDLLKNINSSTISNIDVSALSHDQNSSDDPKPQPAAANNPFGSKPVAASGPSPFGSTSKPVRKRKTSKGKILSSVDNLGFMLMNTSDLQANTLYEMGIPSLQGGSEQGVKKVGIKAYQPDWWLEEEPE</sequence>
<protein>
    <recommendedName>
        <fullName evidence="5">Transferase CAF17, mitochondrial</fullName>
    </recommendedName>
</protein>
<gene>
    <name evidence="3" type="ORF">QCA50_017190</name>
</gene>
<evidence type="ECO:0000256" key="1">
    <source>
        <dbReference type="ARBA" id="ARBA00093447"/>
    </source>
</evidence>
<evidence type="ECO:0000313" key="3">
    <source>
        <dbReference type="EMBL" id="KAK7679692.1"/>
    </source>
</evidence>
<comment type="similarity">
    <text evidence="1">Belongs to the GcvT family. CAF17/IBA57 subfamily.</text>
</comment>
<dbReference type="SUPFAM" id="SSF103025">
    <property type="entry name" value="Folate-binding domain"/>
    <property type="match status" value="1"/>
</dbReference>
<feature type="region of interest" description="Disordered" evidence="2">
    <location>
        <begin position="380"/>
        <end position="428"/>
    </location>
</feature>